<dbReference type="CDD" id="cd16029">
    <property type="entry name" value="4-S"/>
    <property type="match status" value="1"/>
</dbReference>
<feature type="chain" id="PRO_5042903098" description="Sulfatase N-terminal domain-containing protein" evidence="8">
    <location>
        <begin position="23"/>
        <end position="609"/>
    </location>
</feature>
<evidence type="ECO:0000256" key="3">
    <source>
        <dbReference type="ARBA" id="ARBA00022723"/>
    </source>
</evidence>
<keyword evidence="8" id="KW-0732">Signal</keyword>
<evidence type="ECO:0000256" key="7">
    <source>
        <dbReference type="SAM" id="MobiDB-lite"/>
    </source>
</evidence>
<keyword evidence="6" id="KW-0325">Glycoprotein</keyword>
<feature type="domain" description="Sulfatase N-terminal" evidence="9">
    <location>
        <begin position="60"/>
        <end position="381"/>
    </location>
</feature>
<feature type="compositionally biased region" description="Pro residues" evidence="7">
    <location>
        <begin position="35"/>
        <end position="52"/>
    </location>
</feature>
<feature type="signal peptide" evidence="8">
    <location>
        <begin position="1"/>
        <end position="22"/>
    </location>
</feature>
<evidence type="ECO:0000313" key="10">
    <source>
        <dbReference type="EMBL" id="KAK7873038.1"/>
    </source>
</evidence>
<evidence type="ECO:0000256" key="1">
    <source>
        <dbReference type="ARBA" id="ARBA00001913"/>
    </source>
</evidence>
<evidence type="ECO:0000256" key="2">
    <source>
        <dbReference type="ARBA" id="ARBA00008779"/>
    </source>
</evidence>
<keyword evidence="3" id="KW-0479">Metal-binding</keyword>
<evidence type="ECO:0000256" key="5">
    <source>
        <dbReference type="ARBA" id="ARBA00022837"/>
    </source>
</evidence>
<dbReference type="PANTHER" id="PTHR10342:SF273">
    <property type="entry name" value="RE14504P"/>
    <property type="match status" value="1"/>
</dbReference>
<feature type="compositionally biased region" description="Low complexity" evidence="7">
    <location>
        <begin position="507"/>
        <end position="516"/>
    </location>
</feature>
<dbReference type="GO" id="GO:0046872">
    <property type="term" value="F:metal ion binding"/>
    <property type="evidence" value="ECO:0007669"/>
    <property type="project" value="UniProtKB-KW"/>
</dbReference>
<evidence type="ECO:0000256" key="6">
    <source>
        <dbReference type="ARBA" id="ARBA00023180"/>
    </source>
</evidence>
<sequence>MAPRAWLWMLLVLGARLRAAEGSAEVDAGHYESPAPAPGATPTSSPGPPAPSLPERSPRPHIVFILADDLGFNDVGFRGSDQIPTPNIDALAYGGLVLDRYYVTPVCTPTRAALLTGRHPIHNGMQHSVLYGAEPRGLPLSETLMPQHLRRLGYASHLVGKWHLGSFRREYTPTQRGFDSHLGFWTGHHDYYDHTAVETPFWGLDMRRGLEPAWELHGQYSTEVFTAEAERLIAAHNASRPLFLLLAHAAVHSANPYSPLPAPDNVVARFDDIQDYPRRRFAAMLSELDQSVGRVVAALNRAKMLSNSIIIFSTDNGGPAAGFNRNAASNWPLRGVKNTLWEGGVRGAGVLWAPHVASPGRLAPQLLHVTDWLPTLYRAAGGDPKELGALDGIDAWHALTKDAPSPREAVLHNIDDIYGNAALTAGDWKLLQGTTYGGEWDGWYGPSGRGPPAPPYDLGQVLGSRTARALRQVGRPLSAALAREVRAAAMLRCPYADARAPASSAAAAASPTASAPARDEDAAPPQGPQPCLPLQAPCLFNVRDDPCERNNLANRFPALLRHLQSLLKAANATAVPAANLPWDPRADPRFWDHTWTNFGDYSVLRNAVS</sequence>
<organism evidence="10 11">
    <name type="scientific">Gryllus longicercus</name>
    <dbReference type="NCBI Taxonomy" id="2509291"/>
    <lineage>
        <taxon>Eukaryota</taxon>
        <taxon>Metazoa</taxon>
        <taxon>Ecdysozoa</taxon>
        <taxon>Arthropoda</taxon>
        <taxon>Hexapoda</taxon>
        <taxon>Insecta</taxon>
        <taxon>Pterygota</taxon>
        <taxon>Neoptera</taxon>
        <taxon>Polyneoptera</taxon>
        <taxon>Orthoptera</taxon>
        <taxon>Ensifera</taxon>
        <taxon>Gryllidea</taxon>
        <taxon>Grylloidea</taxon>
        <taxon>Gryllidae</taxon>
        <taxon>Gryllinae</taxon>
        <taxon>Gryllus</taxon>
    </lineage>
</organism>
<feature type="region of interest" description="Disordered" evidence="7">
    <location>
        <begin position="28"/>
        <end position="55"/>
    </location>
</feature>
<dbReference type="SUPFAM" id="SSF53649">
    <property type="entry name" value="Alkaline phosphatase-like"/>
    <property type="match status" value="1"/>
</dbReference>
<dbReference type="AlphaFoldDB" id="A0AAN9VZ23"/>
<evidence type="ECO:0000256" key="8">
    <source>
        <dbReference type="SAM" id="SignalP"/>
    </source>
</evidence>
<dbReference type="EMBL" id="JAZDUA010000017">
    <property type="protein sequence ID" value="KAK7873038.1"/>
    <property type="molecule type" value="Genomic_DNA"/>
</dbReference>
<dbReference type="InterPro" id="IPR000917">
    <property type="entry name" value="Sulfatase_N"/>
</dbReference>
<evidence type="ECO:0000256" key="4">
    <source>
        <dbReference type="ARBA" id="ARBA00022801"/>
    </source>
</evidence>
<comment type="cofactor">
    <cofactor evidence="1">
        <name>Ca(2+)</name>
        <dbReference type="ChEBI" id="CHEBI:29108"/>
    </cofactor>
</comment>
<dbReference type="InterPro" id="IPR024607">
    <property type="entry name" value="Sulfatase_CS"/>
</dbReference>
<dbReference type="InterPro" id="IPR047115">
    <property type="entry name" value="ARSB"/>
</dbReference>
<name>A0AAN9VZ23_9ORTH</name>
<comment type="similarity">
    <text evidence="2">Belongs to the sulfatase family.</text>
</comment>
<accession>A0AAN9VZ23</accession>
<keyword evidence="5" id="KW-0106">Calcium</keyword>
<keyword evidence="4" id="KW-0378">Hydrolase</keyword>
<reference evidence="10 11" key="1">
    <citation type="submission" date="2024-03" db="EMBL/GenBank/DDBJ databases">
        <title>The genome assembly and annotation of the cricket Gryllus longicercus Weissman &amp; Gray.</title>
        <authorList>
            <person name="Szrajer S."/>
            <person name="Gray D."/>
            <person name="Ylla G."/>
        </authorList>
    </citation>
    <scope>NUCLEOTIDE SEQUENCE [LARGE SCALE GENOMIC DNA]</scope>
    <source>
        <strain evidence="10">DAG 2021-001</strain>
        <tissue evidence="10">Whole body minus gut</tissue>
    </source>
</reference>
<dbReference type="PROSITE" id="PS00523">
    <property type="entry name" value="SULFATASE_1"/>
    <property type="match status" value="1"/>
</dbReference>
<comment type="caution">
    <text evidence="10">The sequence shown here is derived from an EMBL/GenBank/DDBJ whole genome shotgun (WGS) entry which is preliminary data.</text>
</comment>
<evidence type="ECO:0000313" key="11">
    <source>
        <dbReference type="Proteomes" id="UP001378592"/>
    </source>
</evidence>
<dbReference type="Gene3D" id="3.30.1120.10">
    <property type="match status" value="1"/>
</dbReference>
<dbReference type="GO" id="GO:0008484">
    <property type="term" value="F:sulfuric ester hydrolase activity"/>
    <property type="evidence" value="ECO:0007669"/>
    <property type="project" value="InterPro"/>
</dbReference>
<proteinExistence type="inferred from homology"/>
<dbReference type="PANTHER" id="PTHR10342">
    <property type="entry name" value="ARYLSULFATASE"/>
    <property type="match status" value="1"/>
</dbReference>
<dbReference type="Gene3D" id="3.40.720.10">
    <property type="entry name" value="Alkaline Phosphatase, subunit A"/>
    <property type="match status" value="1"/>
</dbReference>
<dbReference type="InterPro" id="IPR017850">
    <property type="entry name" value="Alkaline_phosphatase_core_sf"/>
</dbReference>
<protein>
    <recommendedName>
        <fullName evidence="9">Sulfatase N-terminal domain-containing protein</fullName>
    </recommendedName>
</protein>
<dbReference type="PROSITE" id="PS00149">
    <property type="entry name" value="SULFATASE_2"/>
    <property type="match status" value="1"/>
</dbReference>
<evidence type="ECO:0000259" key="9">
    <source>
        <dbReference type="Pfam" id="PF00884"/>
    </source>
</evidence>
<feature type="region of interest" description="Disordered" evidence="7">
    <location>
        <begin position="507"/>
        <end position="529"/>
    </location>
</feature>
<gene>
    <name evidence="10" type="ORF">R5R35_000332</name>
</gene>
<dbReference type="Pfam" id="PF00884">
    <property type="entry name" value="Sulfatase"/>
    <property type="match status" value="1"/>
</dbReference>
<keyword evidence="11" id="KW-1185">Reference proteome</keyword>
<dbReference type="Proteomes" id="UP001378592">
    <property type="component" value="Unassembled WGS sequence"/>
</dbReference>